<name>A0ABU4PPE9_9SPHN</name>
<gene>
    <name evidence="3" type="ORF">SIL82_14655</name>
</gene>
<dbReference type="InterPro" id="IPR001279">
    <property type="entry name" value="Metallo-B-lactamas"/>
</dbReference>
<proteinExistence type="predicted"/>
<dbReference type="EMBL" id="JAWXXV010000001">
    <property type="protein sequence ID" value="MDX5985495.1"/>
    <property type="molecule type" value="Genomic_DNA"/>
</dbReference>
<accession>A0ABU4PPE9</accession>
<protein>
    <submittedName>
        <fullName evidence="3">MBL fold metallo-hydrolase</fullName>
    </submittedName>
</protein>
<dbReference type="InterPro" id="IPR041712">
    <property type="entry name" value="DHPS-like_MBL-fold"/>
</dbReference>
<evidence type="ECO:0000313" key="3">
    <source>
        <dbReference type="EMBL" id="MDX5985495.1"/>
    </source>
</evidence>
<organism evidence="3 4">
    <name type="scientific">Sphingomonas echinoides</name>
    <dbReference type="NCBI Taxonomy" id="59803"/>
    <lineage>
        <taxon>Bacteria</taxon>
        <taxon>Pseudomonadati</taxon>
        <taxon>Pseudomonadota</taxon>
        <taxon>Alphaproteobacteria</taxon>
        <taxon>Sphingomonadales</taxon>
        <taxon>Sphingomonadaceae</taxon>
        <taxon>Sphingomonas</taxon>
    </lineage>
</organism>
<evidence type="ECO:0000256" key="1">
    <source>
        <dbReference type="SAM" id="SignalP"/>
    </source>
</evidence>
<dbReference type="PANTHER" id="PTHR13754:SF13">
    <property type="entry name" value="METALLO-BETA-LACTAMASE SUPERFAMILY PROTEIN (AFU_ORTHOLOGUE AFUA_3G07630)"/>
    <property type="match status" value="1"/>
</dbReference>
<evidence type="ECO:0000259" key="2">
    <source>
        <dbReference type="Pfam" id="PF00753"/>
    </source>
</evidence>
<comment type="caution">
    <text evidence="3">The sequence shown here is derived from an EMBL/GenBank/DDBJ whole genome shotgun (WGS) entry which is preliminary data.</text>
</comment>
<keyword evidence="4" id="KW-1185">Reference proteome</keyword>
<feature type="signal peptide" evidence="1">
    <location>
        <begin position="1"/>
        <end position="24"/>
    </location>
</feature>
<dbReference type="PANTHER" id="PTHR13754">
    <property type="entry name" value="METALLO-BETA-LACTAMASE SUPERFAMILY PROTEIN"/>
    <property type="match status" value="1"/>
</dbReference>
<feature type="chain" id="PRO_5045843890" evidence="1">
    <location>
        <begin position="25"/>
        <end position="356"/>
    </location>
</feature>
<dbReference type="CDD" id="cd07713">
    <property type="entry name" value="DHPS-like_MBL-fold"/>
    <property type="match status" value="1"/>
</dbReference>
<dbReference type="InterPro" id="IPR052926">
    <property type="entry name" value="Metallo-beta-lactamase_dom"/>
</dbReference>
<evidence type="ECO:0000313" key="4">
    <source>
        <dbReference type="Proteomes" id="UP001279660"/>
    </source>
</evidence>
<keyword evidence="1" id="KW-0732">Signal</keyword>
<dbReference type="Gene3D" id="3.60.15.10">
    <property type="entry name" value="Ribonuclease Z/Hydroxyacylglutathione hydrolase-like"/>
    <property type="match status" value="1"/>
</dbReference>
<dbReference type="SUPFAM" id="SSF56281">
    <property type="entry name" value="Metallo-hydrolase/oxidoreductase"/>
    <property type="match status" value="1"/>
</dbReference>
<sequence length="356" mass="37469">MDLNRRSLLALTGAALMPAFPIGAAPPLLVPVVDRLHLTVLIDSTTGVFGASVTRPGIRVVPPPITADYHTAFAGQWGYSLLARSSVGASTHTTLIDFGYTAAALLNNMALLGVDPGAIDAMVLSHGHYDHFGGLYGFLATGKVRRRTPLLVGGEEAFCARLRGTEPDGSPFGAIDRASIGRAGIDLIVSGDSQVVAGHGFTTGRIPFVSPERPRVPTGMLPGQNCDRRLLDLAKRDRPFVVDDAEHELGTAFHVAGRGLVVIGSCSHRGIINTVRRAQAVSGVDKVHAIVGGFHLVPPQTRDQAMETLALMQAINPDYIIPGHCSGETFVAAALAAMPDKVIRSIVGTSYFFGAA</sequence>
<dbReference type="Pfam" id="PF00753">
    <property type="entry name" value="Lactamase_B"/>
    <property type="match status" value="1"/>
</dbReference>
<dbReference type="Proteomes" id="UP001279660">
    <property type="component" value="Unassembled WGS sequence"/>
</dbReference>
<dbReference type="RefSeq" id="WP_010407961.1">
    <property type="nucleotide sequence ID" value="NZ_JAWXXV010000001.1"/>
</dbReference>
<feature type="domain" description="Metallo-beta-lactamase" evidence="2">
    <location>
        <begin position="91"/>
        <end position="324"/>
    </location>
</feature>
<reference evidence="3 4" key="1">
    <citation type="submission" date="2023-11" db="EMBL/GenBank/DDBJ databases">
        <title>MicrobeMod: A computational toolkit for identifying prokaryotic methylation and restriction-modification with nanopore sequencing.</title>
        <authorList>
            <person name="Crits-Christoph A."/>
            <person name="Kang S.C."/>
            <person name="Lee H."/>
            <person name="Ostrov N."/>
        </authorList>
    </citation>
    <scope>NUCLEOTIDE SEQUENCE [LARGE SCALE GENOMIC DNA]</scope>
    <source>
        <strain evidence="3 4">ATCC 14820</strain>
    </source>
</reference>
<dbReference type="InterPro" id="IPR036866">
    <property type="entry name" value="RibonucZ/Hydroxyglut_hydro"/>
</dbReference>